<feature type="region of interest" description="Disordered" evidence="1">
    <location>
        <begin position="182"/>
        <end position="274"/>
    </location>
</feature>
<dbReference type="RefSeq" id="XP_004391761.1">
    <property type="nucleotide sequence ID" value="XM_004391704.1"/>
</dbReference>
<proteinExistence type="predicted"/>
<protein>
    <submittedName>
        <fullName evidence="3">Uncharacterized protein LOC101376369</fullName>
    </submittedName>
</protein>
<sequence>MSYPGKTDLGLRHFHVNHSANVGSGAQEFWSSEHPLPFCERPKLLPHLVSQKSPVRQANVFTSAARQAGGEGEYPGRATLSPLQLSKQTEAGWECLLGCGTRSSYLVLKPPAAFPRPSLRGDFPVRDAREGRAAGVPPARKVRARLLSRLPAPGTEPAGSLCIAPSSVNLGAAVVTARLAPAAEQEEFPRSSGGARRSRLGSGPRRGGNRARAAPDPGHLPPVSAGLGLRRPDAAGAAAAGWSERRWVESSGPPAAEPRTPLQSPLLGLGRTCK</sequence>
<name>A0A9B0G2M9_ODORO</name>
<feature type="compositionally biased region" description="Low complexity" evidence="1">
    <location>
        <begin position="225"/>
        <end position="241"/>
    </location>
</feature>
<evidence type="ECO:0000256" key="1">
    <source>
        <dbReference type="SAM" id="MobiDB-lite"/>
    </source>
</evidence>
<evidence type="ECO:0000313" key="3">
    <source>
        <dbReference type="RefSeq" id="XP_004391761.1"/>
    </source>
</evidence>
<gene>
    <name evidence="3" type="primary">LOC101376369</name>
</gene>
<feature type="compositionally biased region" description="Low complexity" evidence="1">
    <location>
        <begin position="190"/>
        <end position="203"/>
    </location>
</feature>
<accession>A0A9B0G2M9</accession>
<keyword evidence="2" id="KW-1185">Reference proteome</keyword>
<organism evidence="2 3">
    <name type="scientific">Odobenus rosmarus divergens</name>
    <name type="common">Pacific walrus</name>
    <dbReference type="NCBI Taxonomy" id="9708"/>
    <lineage>
        <taxon>Eukaryota</taxon>
        <taxon>Metazoa</taxon>
        <taxon>Chordata</taxon>
        <taxon>Craniata</taxon>
        <taxon>Vertebrata</taxon>
        <taxon>Euteleostomi</taxon>
        <taxon>Mammalia</taxon>
        <taxon>Eutheria</taxon>
        <taxon>Laurasiatheria</taxon>
        <taxon>Carnivora</taxon>
        <taxon>Caniformia</taxon>
        <taxon>Pinnipedia</taxon>
        <taxon>Odobenidae</taxon>
        <taxon>Odobenus</taxon>
    </lineage>
</organism>
<reference evidence="3" key="1">
    <citation type="submission" date="2025-08" db="UniProtKB">
        <authorList>
            <consortium name="RefSeq"/>
        </authorList>
    </citation>
    <scope>IDENTIFICATION</scope>
</reference>
<evidence type="ECO:0000313" key="2">
    <source>
        <dbReference type="Proteomes" id="UP000245340"/>
    </source>
</evidence>
<dbReference type="Proteomes" id="UP000245340">
    <property type="component" value="Unplaced"/>
</dbReference>
<dbReference type="AlphaFoldDB" id="A0A9B0G2M9"/>